<keyword evidence="2" id="KW-0472">Membrane</keyword>
<reference evidence="3 4" key="1">
    <citation type="submission" date="2023-01" db="EMBL/GenBank/DDBJ databases">
        <title>Analysis of 21 Apiospora genomes using comparative genomics revels a genus with tremendous synthesis potential of carbohydrate active enzymes and secondary metabolites.</title>
        <authorList>
            <person name="Sorensen T."/>
        </authorList>
    </citation>
    <scope>NUCLEOTIDE SEQUENCE [LARGE SCALE GENOMIC DNA]</scope>
    <source>
        <strain evidence="3 4">CBS 33761</strain>
    </source>
</reference>
<keyword evidence="2" id="KW-1133">Transmembrane helix</keyword>
<proteinExistence type="predicted"/>
<keyword evidence="4" id="KW-1185">Reference proteome</keyword>
<organism evidence="3 4">
    <name type="scientific">Apiospora rasikravindrae</name>
    <dbReference type="NCBI Taxonomy" id="990691"/>
    <lineage>
        <taxon>Eukaryota</taxon>
        <taxon>Fungi</taxon>
        <taxon>Dikarya</taxon>
        <taxon>Ascomycota</taxon>
        <taxon>Pezizomycotina</taxon>
        <taxon>Sordariomycetes</taxon>
        <taxon>Xylariomycetidae</taxon>
        <taxon>Amphisphaeriales</taxon>
        <taxon>Apiosporaceae</taxon>
        <taxon>Apiospora</taxon>
    </lineage>
</organism>
<protein>
    <submittedName>
        <fullName evidence="3">Uncharacterized protein</fullName>
    </submittedName>
</protein>
<gene>
    <name evidence="3" type="ORF">PG993_009041</name>
</gene>
<sequence>MLSPEVIVALALGVPSLFVAVAALWIAYLAYLRQPPGAPLHHTTPSWPTDQYPLLAPNGGRGHPVMPQPAFQAEARPARRRPVELEA</sequence>
<comment type="caution">
    <text evidence="3">The sequence shown here is derived from an EMBL/GenBank/DDBJ whole genome shotgun (WGS) entry which is preliminary data.</text>
</comment>
<feature type="transmembrane region" description="Helical" evidence="2">
    <location>
        <begin position="6"/>
        <end position="31"/>
    </location>
</feature>
<feature type="region of interest" description="Disordered" evidence="1">
    <location>
        <begin position="39"/>
        <end position="87"/>
    </location>
</feature>
<evidence type="ECO:0000313" key="3">
    <source>
        <dbReference type="EMBL" id="KAK8034046.1"/>
    </source>
</evidence>
<dbReference type="Proteomes" id="UP001444661">
    <property type="component" value="Unassembled WGS sequence"/>
</dbReference>
<keyword evidence="2" id="KW-0812">Transmembrane</keyword>
<name>A0ABR1SI84_9PEZI</name>
<dbReference type="EMBL" id="JAQQWK010000009">
    <property type="protein sequence ID" value="KAK8034046.1"/>
    <property type="molecule type" value="Genomic_DNA"/>
</dbReference>
<accession>A0ABR1SI84</accession>
<evidence type="ECO:0000256" key="1">
    <source>
        <dbReference type="SAM" id="MobiDB-lite"/>
    </source>
</evidence>
<evidence type="ECO:0000313" key="4">
    <source>
        <dbReference type="Proteomes" id="UP001444661"/>
    </source>
</evidence>
<evidence type="ECO:0000256" key="2">
    <source>
        <dbReference type="SAM" id="Phobius"/>
    </source>
</evidence>